<evidence type="ECO:0000256" key="19">
    <source>
        <dbReference type="SAM" id="Phobius"/>
    </source>
</evidence>
<dbReference type="GO" id="GO:0016020">
    <property type="term" value="C:membrane"/>
    <property type="evidence" value="ECO:0007669"/>
    <property type="project" value="UniProtKB-SubCell"/>
</dbReference>
<protein>
    <recommendedName>
        <fullName evidence="2">non-specific serine/threonine protein kinase</fullName>
        <ecNumber evidence="2">2.7.11.1</ecNumber>
    </recommendedName>
</protein>
<dbReference type="GO" id="GO:0004674">
    <property type="term" value="F:protein serine/threonine kinase activity"/>
    <property type="evidence" value="ECO:0007669"/>
    <property type="project" value="UniProtKB-KW"/>
</dbReference>
<evidence type="ECO:0000256" key="16">
    <source>
        <dbReference type="ARBA" id="ARBA00047899"/>
    </source>
</evidence>
<dbReference type="Pfam" id="PF07714">
    <property type="entry name" value="PK_Tyr_Ser-Thr"/>
    <property type="match status" value="1"/>
</dbReference>
<keyword evidence="9" id="KW-0677">Repeat</keyword>
<evidence type="ECO:0000256" key="3">
    <source>
        <dbReference type="ARBA" id="ARBA00022527"/>
    </source>
</evidence>
<keyword evidence="6" id="KW-0808">Transferase</keyword>
<dbReference type="PANTHER" id="PTHR45631">
    <property type="entry name" value="OS07G0107800 PROTEIN-RELATED"/>
    <property type="match status" value="1"/>
</dbReference>
<keyword evidence="7 19" id="KW-0812">Transmembrane</keyword>
<feature type="domain" description="Protein kinase" evidence="20">
    <location>
        <begin position="591"/>
        <end position="862"/>
    </location>
</feature>
<dbReference type="InterPro" id="IPR001611">
    <property type="entry name" value="Leu-rich_rpt"/>
</dbReference>
<evidence type="ECO:0000256" key="4">
    <source>
        <dbReference type="ARBA" id="ARBA00022553"/>
    </source>
</evidence>
<dbReference type="FunFam" id="3.80.10.10:FF:000129">
    <property type="entry name" value="Leucine-rich repeat receptor-like kinase"/>
    <property type="match status" value="1"/>
</dbReference>
<dbReference type="PROSITE" id="PS00108">
    <property type="entry name" value="PROTEIN_KINASE_ST"/>
    <property type="match status" value="1"/>
</dbReference>
<evidence type="ECO:0000256" key="7">
    <source>
        <dbReference type="ARBA" id="ARBA00022692"/>
    </source>
</evidence>
<evidence type="ECO:0000313" key="21">
    <source>
        <dbReference type="EMBL" id="KAK4590886.1"/>
    </source>
</evidence>
<dbReference type="InterPro" id="IPR024788">
    <property type="entry name" value="Malectin-like_Carb-bd_dom"/>
</dbReference>
<dbReference type="FunFam" id="1.10.510.10:FF:000146">
    <property type="entry name" value="LRR receptor-like serine/threonine-protein kinase IOS1"/>
    <property type="match status" value="1"/>
</dbReference>
<dbReference type="Proteomes" id="UP001324115">
    <property type="component" value="Unassembled WGS sequence"/>
</dbReference>
<evidence type="ECO:0000256" key="14">
    <source>
        <dbReference type="ARBA" id="ARBA00023136"/>
    </source>
</evidence>
<dbReference type="EMBL" id="JAXUIC010000005">
    <property type="protein sequence ID" value="KAK4590886.1"/>
    <property type="molecule type" value="Genomic_DNA"/>
</dbReference>
<dbReference type="SUPFAM" id="SSF52058">
    <property type="entry name" value="L domain-like"/>
    <property type="match status" value="1"/>
</dbReference>
<keyword evidence="3" id="KW-0723">Serine/threonine-protein kinase</keyword>
<comment type="subcellular location">
    <subcellularLocation>
        <location evidence="1">Membrane</location>
        <topology evidence="1">Single-pass membrane protein</topology>
    </subcellularLocation>
</comment>
<dbReference type="PROSITE" id="PS00107">
    <property type="entry name" value="PROTEIN_KINASE_ATP"/>
    <property type="match status" value="1"/>
</dbReference>
<dbReference type="Pfam" id="PF12819">
    <property type="entry name" value="Malectin_like"/>
    <property type="match status" value="1"/>
</dbReference>
<evidence type="ECO:0000259" key="20">
    <source>
        <dbReference type="PROSITE" id="PS50011"/>
    </source>
</evidence>
<organism evidence="21 22">
    <name type="scientific">Quercus rubra</name>
    <name type="common">Northern red oak</name>
    <name type="synonym">Quercus borealis</name>
    <dbReference type="NCBI Taxonomy" id="3512"/>
    <lineage>
        <taxon>Eukaryota</taxon>
        <taxon>Viridiplantae</taxon>
        <taxon>Streptophyta</taxon>
        <taxon>Embryophyta</taxon>
        <taxon>Tracheophyta</taxon>
        <taxon>Spermatophyta</taxon>
        <taxon>Magnoliopsida</taxon>
        <taxon>eudicotyledons</taxon>
        <taxon>Gunneridae</taxon>
        <taxon>Pentapetalae</taxon>
        <taxon>rosids</taxon>
        <taxon>fabids</taxon>
        <taxon>Fagales</taxon>
        <taxon>Fagaceae</taxon>
        <taxon>Quercus</taxon>
    </lineage>
</organism>
<keyword evidence="11" id="KW-0418">Kinase</keyword>
<dbReference type="CDD" id="cd14066">
    <property type="entry name" value="STKc_IRAK"/>
    <property type="match status" value="1"/>
</dbReference>
<evidence type="ECO:0000313" key="22">
    <source>
        <dbReference type="Proteomes" id="UP001324115"/>
    </source>
</evidence>
<evidence type="ECO:0000256" key="13">
    <source>
        <dbReference type="ARBA" id="ARBA00022989"/>
    </source>
</evidence>
<evidence type="ECO:0000256" key="18">
    <source>
        <dbReference type="PROSITE-ProRule" id="PRU10141"/>
    </source>
</evidence>
<dbReference type="PROSITE" id="PS50011">
    <property type="entry name" value="PROTEIN_KINASE_DOM"/>
    <property type="match status" value="1"/>
</dbReference>
<dbReference type="AlphaFoldDB" id="A0AAN7FGM7"/>
<proteinExistence type="predicted"/>
<keyword evidence="8" id="KW-0732">Signal</keyword>
<feature type="binding site" evidence="18">
    <location>
        <position position="618"/>
    </location>
    <ligand>
        <name>ATP</name>
        <dbReference type="ChEBI" id="CHEBI:30616"/>
    </ligand>
</feature>
<dbReference type="FunFam" id="3.30.200.20:FF:000394">
    <property type="entry name" value="Leucine-rich repeat receptor-like protein kinase"/>
    <property type="match status" value="1"/>
</dbReference>
<evidence type="ECO:0000256" key="5">
    <source>
        <dbReference type="ARBA" id="ARBA00022614"/>
    </source>
</evidence>
<evidence type="ECO:0000256" key="9">
    <source>
        <dbReference type="ARBA" id="ARBA00022737"/>
    </source>
</evidence>
<dbReference type="Pfam" id="PF00560">
    <property type="entry name" value="LRR_1"/>
    <property type="match status" value="1"/>
</dbReference>
<dbReference type="InterPro" id="IPR011009">
    <property type="entry name" value="Kinase-like_dom_sf"/>
</dbReference>
<keyword evidence="13 19" id="KW-1133">Transmembrane helix</keyword>
<keyword evidence="12 18" id="KW-0067">ATP-binding</keyword>
<evidence type="ECO:0000256" key="10">
    <source>
        <dbReference type="ARBA" id="ARBA00022741"/>
    </source>
</evidence>
<keyword evidence="5" id="KW-0433">Leucine-rich repeat</keyword>
<dbReference type="InterPro" id="IPR001245">
    <property type="entry name" value="Ser-Thr/Tyr_kinase_cat_dom"/>
</dbReference>
<evidence type="ECO:0000256" key="12">
    <source>
        <dbReference type="ARBA" id="ARBA00022840"/>
    </source>
</evidence>
<reference evidence="21 22" key="1">
    <citation type="journal article" date="2023" name="G3 (Bethesda)">
        <title>A haplotype-resolved chromosome-scale genome for Quercus rubra L. provides insights into the genetics of adaptive traits for red oak species.</title>
        <authorList>
            <person name="Kapoor B."/>
            <person name="Jenkins J."/>
            <person name="Schmutz J."/>
            <person name="Zhebentyayeva T."/>
            <person name="Kuelheim C."/>
            <person name="Coggeshall M."/>
            <person name="Heim C."/>
            <person name="Lasky J.R."/>
            <person name="Leites L."/>
            <person name="Islam-Faridi N."/>
            <person name="Romero-Severson J."/>
            <person name="DeLeo V.L."/>
            <person name="Lucas S.M."/>
            <person name="Lazic D."/>
            <person name="Gailing O."/>
            <person name="Carlson J."/>
            <person name="Staton M."/>
        </authorList>
    </citation>
    <scope>NUCLEOTIDE SEQUENCE [LARGE SCALE GENOMIC DNA]</scope>
    <source>
        <strain evidence="21">Pseudo-F2</strain>
    </source>
</reference>
<dbReference type="PANTHER" id="PTHR45631:SF202">
    <property type="entry name" value="SENESCENCE-INDUCED RECEPTOR-LIKE SERINE_THREONINE-PROTEIN KINASE"/>
    <property type="match status" value="1"/>
</dbReference>
<evidence type="ECO:0000256" key="1">
    <source>
        <dbReference type="ARBA" id="ARBA00004167"/>
    </source>
</evidence>
<keyword evidence="14 19" id="KW-0472">Membrane</keyword>
<accession>A0AAN7FGM7</accession>
<comment type="catalytic activity">
    <reaction evidence="17">
        <text>L-seryl-[protein] + ATP = O-phospho-L-seryl-[protein] + ADP + H(+)</text>
        <dbReference type="Rhea" id="RHEA:17989"/>
        <dbReference type="Rhea" id="RHEA-COMP:9863"/>
        <dbReference type="Rhea" id="RHEA-COMP:11604"/>
        <dbReference type="ChEBI" id="CHEBI:15378"/>
        <dbReference type="ChEBI" id="CHEBI:29999"/>
        <dbReference type="ChEBI" id="CHEBI:30616"/>
        <dbReference type="ChEBI" id="CHEBI:83421"/>
        <dbReference type="ChEBI" id="CHEBI:456216"/>
        <dbReference type="EC" id="2.7.11.1"/>
    </reaction>
</comment>
<evidence type="ECO:0000256" key="2">
    <source>
        <dbReference type="ARBA" id="ARBA00012513"/>
    </source>
</evidence>
<dbReference type="GO" id="GO:0005524">
    <property type="term" value="F:ATP binding"/>
    <property type="evidence" value="ECO:0007669"/>
    <property type="project" value="UniProtKB-UniRule"/>
</dbReference>
<name>A0AAN7FGM7_QUERU</name>
<comment type="caution">
    <text evidence="21">The sequence shown here is derived from an EMBL/GenBank/DDBJ whole genome shotgun (WGS) entry which is preliminary data.</text>
</comment>
<dbReference type="Gene3D" id="1.10.510.10">
    <property type="entry name" value="Transferase(Phosphotransferase) domain 1"/>
    <property type="match status" value="1"/>
</dbReference>
<evidence type="ECO:0000256" key="11">
    <source>
        <dbReference type="ARBA" id="ARBA00022777"/>
    </source>
</evidence>
<dbReference type="InterPro" id="IPR008271">
    <property type="entry name" value="Ser/Thr_kinase_AS"/>
</dbReference>
<dbReference type="InterPro" id="IPR032675">
    <property type="entry name" value="LRR_dom_sf"/>
</dbReference>
<comment type="catalytic activity">
    <reaction evidence="16">
        <text>L-threonyl-[protein] + ATP = O-phospho-L-threonyl-[protein] + ADP + H(+)</text>
        <dbReference type="Rhea" id="RHEA:46608"/>
        <dbReference type="Rhea" id="RHEA-COMP:11060"/>
        <dbReference type="Rhea" id="RHEA-COMP:11605"/>
        <dbReference type="ChEBI" id="CHEBI:15378"/>
        <dbReference type="ChEBI" id="CHEBI:30013"/>
        <dbReference type="ChEBI" id="CHEBI:30616"/>
        <dbReference type="ChEBI" id="CHEBI:61977"/>
        <dbReference type="ChEBI" id="CHEBI:456216"/>
        <dbReference type="EC" id="2.7.11.1"/>
    </reaction>
</comment>
<dbReference type="InterPro" id="IPR017441">
    <property type="entry name" value="Protein_kinase_ATP_BS"/>
</dbReference>
<evidence type="ECO:0000256" key="15">
    <source>
        <dbReference type="ARBA" id="ARBA00023170"/>
    </source>
</evidence>
<dbReference type="EC" id="2.7.11.1" evidence="2"/>
<keyword evidence="4" id="KW-0597">Phosphoprotein</keyword>
<sequence>MAAKICPHCSNKQEVYIVMGRFKNFIPALFGGLALILLVQAQDQSGFISIDCGLAANLSYSEPTTGIIYKSDAPYIDTGVSKSIPLEFKDDLQQQAWTLRSFPQGIRNCYSINNITQGTKYIIRANFFYGNYDGQGNLPEFDLHLGPNLWDTIKIENISLNVIKELIHVPSLSHIQVCLVNTGLGTPFISALELRPINSSLYVTNFGSLSLFLRSDLGSEKGYRYKDDVYDRYWSGLNFNDWKVVSTSLTVNSEGHNAYWVPSVVMSTAATPINESAPMEFELQPTDTSSEFYVYMHFAEVVKLRANESRSFNITINGELWYGPLSPIYLLTDTVYSTKSLTGRKYVFSIFKTGNSTLPPIINAIEIYTVKDLSRSETDQEDVGAMTNIKSTYEVERNWHGDPCAPQAYSWEGLNCSYEDYNPPRIISLNLSSSGLTGEISADISNLAMLQYLDLSNNSLTGSVPEFLTQLKYLRVLNLEKNQLNGSIPAKLIERSKKGSLLLSVDENSNFCGSGSCNKKKKNIVVPIVASVGGLFILSLTVVAILWGLRSRKQQHMTKVAKVDLEPNVQNRSLESIQRQFTYPDLLRITNNFERILGKGGFGTVFHGCIENTQVAVKMLSASSVQGYQQFQAEVKLLMRVHHKNLTTLVGYCYEGTNMGLVYEYMANGDLEAHLSGENTNILSWEERLQIAMDAAQGLEYLHHGCKPPIIHRDVKTTNILLNEKFCAKLADFGLSKIFPTDGGTHVSTVVAGTPGYLDPEYYITNWLTEKSDVYSFGVVLLEIITNRPVIERSKERTHISQWVSSMLAKGDIKNIVDPKLDGNYNVNSVWKAVEIAMLCLSPTSSKRPTMDQVVAELKECVETELAQRKDRYEDESKDTFDMININVTTALNPLAR</sequence>
<keyword evidence="22" id="KW-1185">Reference proteome</keyword>
<dbReference type="InterPro" id="IPR000719">
    <property type="entry name" value="Prot_kinase_dom"/>
</dbReference>
<dbReference type="SUPFAM" id="SSF56112">
    <property type="entry name" value="Protein kinase-like (PK-like)"/>
    <property type="match status" value="1"/>
</dbReference>
<evidence type="ECO:0000256" key="17">
    <source>
        <dbReference type="ARBA" id="ARBA00048679"/>
    </source>
</evidence>
<gene>
    <name evidence="21" type="ORF">RGQ29_021185</name>
</gene>
<evidence type="ECO:0000256" key="6">
    <source>
        <dbReference type="ARBA" id="ARBA00022679"/>
    </source>
</evidence>
<feature type="transmembrane region" description="Helical" evidence="19">
    <location>
        <begin position="524"/>
        <end position="549"/>
    </location>
</feature>
<keyword evidence="15" id="KW-0675">Receptor</keyword>
<dbReference type="SMART" id="SM00220">
    <property type="entry name" value="S_TKc"/>
    <property type="match status" value="1"/>
</dbReference>
<evidence type="ECO:0000256" key="8">
    <source>
        <dbReference type="ARBA" id="ARBA00022729"/>
    </source>
</evidence>
<dbReference type="Gene3D" id="3.30.200.20">
    <property type="entry name" value="Phosphorylase Kinase, domain 1"/>
    <property type="match status" value="1"/>
</dbReference>
<keyword evidence="10 18" id="KW-0547">Nucleotide-binding</keyword>
<dbReference type="Gene3D" id="3.80.10.10">
    <property type="entry name" value="Ribonuclease Inhibitor"/>
    <property type="match status" value="1"/>
</dbReference>